<dbReference type="Proteomes" id="UP000249754">
    <property type="component" value="Unassembled WGS sequence"/>
</dbReference>
<name>A0A327SM83_9SPHI</name>
<organism evidence="2 3">
    <name type="scientific">Pedobacter cryoconitis</name>
    <dbReference type="NCBI Taxonomy" id="188932"/>
    <lineage>
        <taxon>Bacteria</taxon>
        <taxon>Pseudomonadati</taxon>
        <taxon>Bacteroidota</taxon>
        <taxon>Sphingobacteriia</taxon>
        <taxon>Sphingobacteriales</taxon>
        <taxon>Sphingobacteriaceae</taxon>
        <taxon>Pedobacter</taxon>
    </lineage>
</organism>
<dbReference type="RefSeq" id="WP_111634587.1">
    <property type="nucleotide sequence ID" value="NZ_QLLR01000016.1"/>
</dbReference>
<dbReference type="AlphaFoldDB" id="A0A327SM83"/>
<gene>
    <name evidence="2" type="ORF">LY11_03148</name>
</gene>
<proteinExistence type="predicted"/>
<evidence type="ECO:0000313" key="3">
    <source>
        <dbReference type="Proteomes" id="UP000249754"/>
    </source>
</evidence>
<reference evidence="2 3" key="1">
    <citation type="submission" date="2018-06" db="EMBL/GenBank/DDBJ databases">
        <title>Genomic Encyclopedia of Archaeal and Bacterial Type Strains, Phase II (KMG-II): from individual species to whole genera.</title>
        <authorList>
            <person name="Goeker M."/>
        </authorList>
    </citation>
    <scope>NUCLEOTIDE SEQUENCE [LARGE SCALE GENOMIC DNA]</scope>
    <source>
        <strain evidence="2 3">DSM 14825</strain>
    </source>
</reference>
<protein>
    <submittedName>
        <fullName evidence="2">Uncharacterized protein</fullName>
    </submittedName>
</protein>
<evidence type="ECO:0000313" key="2">
    <source>
        <dbReference type="EMBL" id="RAJ28874.1"/>
    </source>
</evidence>
<sequence length="77" mass="8271">MKVTVIESFCGIEEGTPLDLPKDLASPLIEQGYLSEHIEAAPGLDHIDPPVDESVITEDIAANAEDPEQSKSKKGIK</sequence>
<feature type="region of interest" description="Disordered" evidence="1">
    <location>
        <begin position="43"/>
        <end position="77"/>
    </location>
</feature>
<accession>A0A327SM83</accession>
<comment type="caution">
    <text evidence="2">The sequence shown here is derived from an EMBL/GenBank/DDBJ whole genome shotgun (WGS) entry which is preliminary data.</text>
</comment>
<dbReference type="EMBL" id="QLLR01000016">
    <property type="protein sequence ID" value="RAJ28874.1"/>
    <property type="molecule type" value="Genomic_DNA"/>
</dbReference>
<evidence type="ECO:0000256" key="1">
    <source>
        <dbReference type="SAM" id="MobiDB-lite"/>
    </source>
</evidence>